<sequence length="277" mass="30498">MGLISRQYGLSPGEAARATWMKTLIDEHKDWVGFGAMVAHGDNIKALDYCAGTGFLSQALAPHVNKILAMDNSQNMTIQYNKYAEQTQDAHPNCEMRAVLGDLIYGKVPPADIPGEFLPFDFVAMCVSLTAFIHSLRSQLTTLKLAVDFFAPDEASDDDAPGLVRALGSLTTRLKHNGTLLILDIEKDYTDDGANENDNEDYQAKSERTRNGKKIVGFGSNELRAALKVLGMEDVDTIGDLRCEEASDVGQIYFLLKAKKGDTYRKNAMEIIDHTSQ</sequence>
<evidence type="ECO:0000313" key="2">
    <source>
        <dbReference type="Proteomes" id="UP000664203"/>
    </source>
</evidence>
<dbReference type="Proteomes" id="UP000664203">
    <property type="component" value="Unassembled WGS sequence"/>
</dbReference>
<dbReference type="Gene3D" id="3.40.50.150">
    <property type="entry name" value="Vaccinia Virus protein VP39"/>
    <property type="match status" value="1"/>
</dbReference>
<keyword evidence="2" id="KW-1185">Reference proteome</keyword>
<protein>
    <recommendedName>
        <fullName evidence="3">Methyltransferase domain-containing protein</fullName>
    </recommendedName>
</protein>
<gene>
    <name evidence="1" type="ORF">ALECFALPRED_006373</name>
</gene>
<reference evidence="1" key="1">
    <citation type="submission" date="2021-03" db="EMBL/GenBank/DDBJ databases">
        <authorList>
            <person name="Tagirdzhanova G."/>
        </authorList>
    </citation>
    <scope>NUCLEOTIDE SEQUENCE</scope>
</reference>
<dbReference type="InterPro" id="IPR029063">
    <property type="entry name" value="SAM-dependent_MTases_sf"/>
</dbReference>
<dbReference type="EMBL" id="CAJPDR010000406">
    <property type="protein sequence ID" value="CAF9935393.1"/>
    <property type="molecule type" value="Genomic_DNA"/>
</dbReference>
<accession>A0A8H3IWD5</accession>
<name>A0A8H3IWD5_9LECA</name>
<dbReference type="SUPFAM" id="SSF53335">
    <property type="entry name" value="S-adenosyl-L-methionine-dependent methyltransferases"/>
    <property type="match status" value="1"/>
</dbReference>
<dbReference type="OrthoDB" id="3647at2759"/>
<comment type="caution">
    <text evidence="1">The sequence shown here is derived from an EMBL/GenBank/DDBJ whole genome shotgun (WGS) entry which is preliminary data.</text>
</comment>
<evidence type="ECO:0000313" key="1">
    <source>
        <dbReference type="EMBL" id="CAF9935393.1"/>
    </source>
</evidence>
<dbReference type="AlphaFoldDB" id="A0A8H3IWD5"/>
<proteinExistence type="predicted"/>
<evidence type="ECO:0008006" key="3">
    <source>
        <dbReference type="Google" id="ProtNLM"/>
    </source>
</evidence>
<organism evidence="1 2">
    <name type="scientific">Alectoria fallacina</name>
    <dbReference type="NCBI Taxonomy" id="1903189"/>
    <lineage>
        <taxon>Eukaryota</taxon>
        <taxon>Fungi</taxon>
        <taxon>Dikarya</taxon>
        <taxon>Ascomycota</taxon>
        <taxon>Pezizomycotina</taxon>
        <taxon>Lecanoromycetes</taxon>
        <taxon>OSLEUM clade</taxon>
        <taxon>Lecanoromycetidae</taxon>
        <taxon>Lecanorales</taxon>
        <taxon>Lecanorineae</taxon>
        <taxon>Parmeliaceae</taxon>
        <taxon>Alectoria</taxon>
    </lineage>
</organism>